<feature type="binding site" evidence="14">
    <location>
        <position position="40"/>
    </location>
    <ligand>
        <name>Mg(2+)</name>
        <dbReference type="ChEBI" id="CHEBI:18420"/>
        <label>1</label>
    </ligand>
</feature>
<comment type="function">
    <text evidence="3 14">Catalyzes the conversion of D-ribulose 5-phosphate to formate and 3,4-dihydroxy-2-butanone 4-phosphate.</text>
</comment>
<name>M1L251_9PROT</name>
<evidence type="ECO:0000256" key="11">
    <source>
        <dbReference type="ARBA" id="ARBA00022842"/>
    </source>
</evidence>
<dbReference type="STRING" id="1208919.CDSE_0515"/>
<evidence type="ECO:0000256" key="10">
    <source>
        <dbReference type="ARBA" id="ARBA00022723"/>
    </source>
</evidence>
<dbReference type="NCBIfam" id="TIGR00506">
    <property type="entry name" value="ribB"/>
    <property type="match status" value="1"/>
</dbReference>
<evidence type="ECO:0000256" key="7">
    <source>
        <dbReference type="ARBA" id="ARBA00012153"/>
    </source>
</evidence>
<dbReference type="Pfam" id="PF00925">
    <property type="entry name" value="GTP_cyclohydro2"/>
    <property type="match status" value="1"/>
</dbReference>
<dbReference type="InterPro" id="IPR017945">
    <property type="entry name" value="DHBP_synth_RibB-like_a/b_dom"/>
</dbReference>
<comment type="subunit">
    <text evidence="14">Homodimer.</text>
</comment>
<comment type="cofactor">
    <cofactor evidence="14">
        <name>Mg(2+)</name>
        <dbReference type="ChEBI" id="CHEBI:18420"/>
    </cofactor>
    <cofactor evidence="14">
        <name>Mn(2+)</name>
        <dbReference type="ChEBI" id="CHEBI:29035"/>
    </cofactor>
    <text evidence="14">Binds 2 divalent metal cations per subunit. Magnesium or manganese.</text>
</comment>
<gene>
    <name evidence="14" type="primary">ribB</name>
    <name evidence="16" type="ORF">CDSE_0515</name>
</gene>
<dbReference type="GO" id="GO:0030145">
    <property type="term" value="F:manganese ion binding"/>
    <property type="evidence" value="ECO:0007669"/>
    <property type="project" value="UniProtKB-UniRule"/>
</dbReference>
<dbReference type="PANTHER" id="PTHR21327">
    <property type="entry name" value="GTP CYCLOHYDROLASE II-RELATED"/>
    <property type="match status" value="1"/>
</dbReference>
<keyword evidence="10 14" id="KW-0479">Metal-binding</keyword>
<evidence type="ECO:0000313" key="17">
    <source>
        <dbReference type="Proteomes" id="UP000011547"/>
    </source>
</evidence>
<evidence type="ECO:0000256" key="1">
    <source>
        <dbReference type="ARBA" id="ARBA00000141"/>
    </source>
</evidence>
<keyword evidence="12 14" id="KW-0464">Manganese</keyword>
<feature type="domain" description="GTP cyclohydrolase II" evidence="15">
    <location>
        <begin position="225"/>
        <end position="369"/>
    </location>
</feature>
<accession>M1L251</accession>
<dbReference type="HAMAP" id="MF_00180">
    <property type="entry name" value="RibB"/>
    <property type="match status" value="1"/>
</dbReference>
<comment type="similarity">
    <text evidence="14">Belongs to the DHBP synthase family.</text>
</comment>
<feature type="binding site" evidence="14">
    <location>
        <begin position="39"/>
        <end position="40"/>
    </location>
    <ligand>
        <name>D-ribulose 5-phosphate</name>
        <dbReference type="ChEBI" id="CHEBI:58121"/>
    </ligand>
</feature>
<dbReference type="Proteomes" id="UP000011547">
    <property type="component" value="Chromosome"/>
</dbReference>
<dbReference type="GO" id="GO:0003935">
    <property type="term" value="F:GTP cyclohydrolase II activity"/>
    <property type="evidence" value="ECO:0007669"/>
    <property type="project" value="TreeGrafter"/>
</dbReference>
<dbReference type="AlphaFoldDB" id="M1L251"/>
<keyword evidence="17" id="KW-1185">Reference proteome</keyword>
<keyword evidence="9 14" id="KW-0686">Riboflavin biosynthesis</keyword>
<feature type="site" description="Essential for catalytic activity" evidence="14">
    <location>
        <position position="176"/>
    </location>
</feature>
<evidence type="ECO:0000256" key="13">
    <source>
        <dbReference type="ARBA" id="ARBA00023239"/>
    </source>
</evidence>
<evidence type="ECO:0000256" key="14">
    <source>
        <dbReference type="HAMAP-Rule" id="MF_00180"/>
    </source>
</evidence>
<evidence type="ECO:0000256" key="5">
    <source>
        <dbReference type="ARBA" id="ARBA00005520"/>
    </source>
</evidence>
<protein>
    <recommendedName>
        <fullName evidence="8 14">3,4-dihydroxy-2-butanone 4-phosphate synthase</fullName>
        <shortName evidence="14">DHBP synthase</shortName>
        <ecNumber evidence="7 14">4.1.99.12</ecNumber>
    </recommendedName>
</protein>
<evidence type="ECO:0000256" key="8">
    <source>
        <dbReference type="ARBA" id="ARBA00018836"/>
    </source>
</evidence>
<dbReference type="HOGENOM" id="CLU_020273_1_2_4"/>
<keyword evidence="13 14" id="KW-0456">Lyase</keyword>
<dbReference type="GO" id="GO:0008686">
    <property type="term" value="F:3,4-dihydroxy-2-butanone-4-phosphate synthase activity"/>
    <property type="evidence" value="ECO:0007669"/>
    <property type="project" value="UniProtKB-UniRule"/>
</dbReference>
<dbReference type="KEGG" id="kde:CDSE_0515"/>
<feature type="binding site" evidence="14">
    <location>
        <position position="44"/>
    </location>
    <ligand>
        <name>D-ribulose 5-phosphate</name>
        <dbReference type="ChEBI" id="CHEBI:58121"/>
    </ligand>
</feature>
<evidence type="ECO:0000256" key="12">
    <source>
        <dbReference type="ARBA" id="ARBA00023211"/>
    </source>
</evidence>
<evidence type="ECO:0000256" key="2">
    <source>
        <dbReference type="ARBA" id="ARBA00001936"/>
    </source>
</evidence>
<dbReference type="FunFam" id="3.90.870.10:FF:000001">
    <property type="entry name" value="Riboflavin biosynthesis protein RibBA"/>
    <property type="match status" value="1"/>
</dbReference>
<dbReference type="eggNOG" id="COG0108">
    <property type="taxonomic scope" value="Bacteria"/>
</dbReference>
<dbReference type="PIRSF" id="PIRSF001259">
    <property type="entry name" value="RibA"/>
    <property type="match status" value="1"/>
</dbReference>
<keyword evidence="11 14" id="KW-0460">Magnesium</keyword>
<dbReference type="RefSeq" id="WP_015396239.1">
    <property type="nucleotide sequence ID" value="NC_020294.1"/>
</dbReference>
<dbReference type="SUPFAM" id="SSF55821">
    <property type="entry name" value="YrdC/RibB"/>
    <property type="match status" value="1"/>
</dbReference>
<dbReference type="EC" id="4.1.99.12" evidence="7 14"/>
<evidence type="ECO:0000313" key="16">
    <source>
        <dbReference type="EMBL" id="AGF46828.1"/>
    </source>
</evidence>
<dbReference type="PATRIC" id="fig|1208919.3.peg.266"/>
<feature type="binding site" evidence="14">
    <location>
        <begin position="152"/>
        <end position="156"/>
    </location>
    <ligand>
        <name>D-ribulose 5-phosphate</name>
        <dbReference type="ChEBI" id="CHEBI:58121"/>
    </ligand>
</feature>
<evidence type="ECO:0000256" key="4">
    <source>
        <dbReference type="ARBA" id="ARBA00004904"/>
    </source>
</evidence>
<dbReference type="OrthoDB" id="9793111at2"/>
<feature type="site" description="Essential for catalytic activity" evidence="14">
    <location>
        <position position="138"/>
    </location>
</feature>
<evidence type="ECO:0000259" key="15">
    <source>
        <dbReference type="Pfam" id="PF00925"/>
    </source>
</evidence>
<reference evidence="16 17" key="1">
    <citation type="journal article" date="2013" name="Genome Biol. Evol.">
        <title>Genome evolution and phylogenomic analysis of candidatus kinetoplastibacterium, the betaproteobacterial endosymbionts of strigomonas and angomonas.</title>
        <authorList>
            <person name="Alves J.M."/>
            <person name="Serrano M.G."/>
            <person name="Maia da Silva F."/>
            <person name="Voegtly L.J."/>
            <person name="Matveyev A.V."/>
            <person name="Teixeira M.M."/>
            <person name="Camargo E.P."/>
            <person name="Buck G.A."/>
        </authorList>
    </citation>
    <scope>NUCLEOTIDE SEQUENCE [LARGE SCALE GENOMIC DNA]</scope>
    <source>
        <strain evidence="16 17">TCC079E</strain>
    </source>
</reference>
<comment type="similarity">
    <text evidence="6">In the C-terminal section; belongs to the GTP cyclohydrolase II family.</text>
</comment>
<feature type="binding site" evidence="14">
    <location>
        <position position="40"/>
    </location>
    <ligand>
        <name>Mg(2+)</name>
        <dbReference type="ChEBI" id="CHEBI:18420"/>
        <label>2</label>
    </ligand>
</feature>
<dbReference type="InterPro" id="IPR000422">
    <property type="entry name" value="DHBP_synthase_RibB"/>
</dbReference>
<sequence>MLKVPSKNLYNYSQISPVEEIISELRSGRIVILVDDENRENEGDLLIAADFVTSESINFMVTYGRGLVCLTLTDKYCDRLGLNMMTSNNGSRYGTNFTQSIEATEGISTGISTADRSHTIKVAISPNAKSSDVVQPGHIFPVRAVSGGVLVRPGHTEAGCDLTAIAGLTPAAVICEVLNEDGTMSRLPDLISFANKHSLKIGSIVSLIKYRIEKERIINRFNCFDINTIFGSFKAFFYIDNINSSVHTALIYGDIGEIEDVLVYIGNSLSISILDVLNFTHNSNDFSINNLLKKISDNLSGVLVLLNCNLSNNNFIDYVNDFQKINKSIIDDLSMLDYGIAAQIIRDIGVKNIKSFEGDKRILNIEEFGFVVK</sequence>
<evidence type="ECO:0000256" key="3">
    <source>
        <dbReference type="ARBA" id="ARBA00002284"/>
    </source>
</evidence>
<dbReference type="Gene3D" id="3.40.50.10990">
    <property type="entry name" value="GTP cyclohydrolase II"/>
    <property type="match status" value="1"/>
</dbReference>
<dbReference type="GO" id="GO:0009231">
    <property type="term" value="P:riboflavin biosynthetic process"/>
    <property type="evidence" value="ECO:0007669"/>
    <property type="project" value="UniProtKB-UniRule"/>
</dbReference>
<dbReference type="EMBL" id="CP003803">
    <property type="protein sequence ID" value="AGF46828.1"/>
    <property type="molecule type" value="Genomic_DNA"/>
</dbReference>
<dbReference type="PANTHER" id="PTHR21327:SF34">
    <property type="entry name" value="3,4-DIHYDROXY-2-BUTANONE 4-PHOSPHATE SYNTHASE"/>
    <property type="match status" value="1"/>
</dbReference>
<comment type="pathway">
    <text evidence="4 14">Cofactor biosynthesis; riboflavin biosynthesis; 2-hydroxy-3-oxobutyl phosphate from D-ribulose 5-phosphate: step 1/1.</text>
</comment>
<dbReference type="UniPathway" id="UPA00275">
    <property type="reaction ID" value="UER00399"/>
</dbReference>
<feature type="binding site" evidence="14">
    <location>
        <position position="155"/>
    </location>
    <ligand>
        <name>Mg(2+)</name>
        <dbReference type="ChEBI" id="CHEBI:18420"/>
        <label>2</label>
    </ligand>
</feature>
<dbReference type="InterPro" id="IPR032677">
    <property type="entry name" value="GTP_cyclohydro_II"/>
</dbReference>
<comment type="cofactor">
    <cofactor evidence="2">
        <name>Mn(2+)</name>
        <dbReference type="ChEBI" id="CHEBI:29035"/>
    </cofactor>
</comment>
<dbReference type="GO" id="GO:0005829">
    <property type="term" value="C:cytosol"/>
    <property type="evidence" value="ECO:0007669"/>
    <property type="project" value="TreeGrafter"/>
</dbReference>
<dbReference type="InterPro" id="IPR036144">
    <property type="entry name" value="RibA-like_sf"/>
</dbReference>
<dbReference type="SUPFAM" id="SSF142695">
    <property type="entry name" value="RibA-like"/>
    <property type="match status" value="1"/>
</dbReference>
<dbReference type="Pfam" id="PF00926">
    <property type="entry name" value="DHBP_synthase"/>
    <property type="match status" value="1"/>
</dbReference>
<comment type="catalytic activity">
    <reaction evidence="1 14">
        <text>D-ribulose 5-phosphate = (2S)-2-hydroxy-3-oxobutyl phosphate + formate + H(+)</text>
        <dbReference type="Rhea" id="RHEA:18457"/>
        <dbReference type="ChEBI" id="CHEBI:15378"/>
        <dbReference type="ChEBI" id="CHEBI:15740"/>
        <dbReference type="ChEBI" id="CHEBI:58121"/>
        <dbReference type="ChEBI" id="CHEBI:58830"/>
        <dbReference type="EC" id="4.1.99.12"/>
    </reaction>
</comment>
<evidence type="ECO:0000256" key="6">
    <source>
        <dbReference type="ARBA" id="ARBA00008976"/>
    </source>
</evidence>
<evidence type="ECO:0000256" key="9">
    <source>
        <dbReference type="ARBA" id="ARBA00022619"/>
    </source>
</evidence>
<dbReference type="eggNOG" id="COG0807">
    <property type="taxonomic scope" value="Bacteria"/>
</dbReference>
<dbReference type="Gene3D" id="3.90.870.10">
    <property type="entry name" value="DHBP synthase"/>
    <property type="match status" value="1"/>
</dbReference>
<organism evidence="16 17">
    <name type="scientific">Candidatus Kinetoplastidibacterium desouzai TCC079E</name>
    <dbReference type="NCBI Taxonomy" id="1208919"/>
    <lineage>
        <taxon>Bacteria</taxon>
        <taxon>Pseudomonadati</taxon>
        <taxon>Pseudomonadota</taxon>
        <taxon>Betaproteobacteria</taxon>
        <taxon>Candidatus Kinetoplastidibacterium</taxon>
    </lineage>
</organism>
<dbReference type="GO" id="GO:0000287">
    <property type="term" value="F:magnesium ion binding"/>
    <property type="evidence" value="ECO:0007669"/>
    <property type="project" value="UniProtKB-UniRule"/>
</dbReference>
<proteinExistence type="inferred from homology"/>
<comment type="similarity">
    <text evidence="5">In the N-terminal section; belongs to the DHBP synthase family.</text>
</comment>